<evidence type="ECO:0000313" key="12">
    <source>
        <dbReference type="EMBL" id="CAH1233006.1"/>
    </source>
</evidence>
<feature type="transmembrane region" description="Helical" evidence="9">
    <location>
        <begin position="135"/>
        <end position="157"/>
    </location>
</feature>
<dbReference type="PIRSF" id="PIRSF002773">
    <property type="entry name" value="ABC_prm/ATPase_B"/>
    <property type="match status" value="1"/>
</dbReference>
<dbReference type="Gene3D" id="1.20.1560.10">
    <property type="entry name" value="ABC transporter type 1, transmembrane domain"/>
    <property type="match status" value="1"/>
</dbReference>
<dbReference type="InterPro" id="IPR039421">
    <property type="entry name" value="Type_1_exporter"/>
</dbReference>
<evidence type="ECO:0000256" key="2">
    <source>
        <dbReference type="ARBA" id="ARBA00022448"/>
    </source>
</evidence>
<evidence type="ECO:0000256" key="7">
    <source>
        <dbReference type="ARBA" id="ARBA00023136"/>
    </source>
</evidence>
<dbReference type="AlphaFoldDB" id="A0A8J9VN05"/>
<evidence type="ECO:0000256" key="1">
    <source>
        <dbReference type="ARBA" id="ARBA00004448"/>
    </source>
</evidence>
<dbReference type="GO" id="GO:0090374">
    <property type="term" value="P:oligopeptide export from mitochondrion"/>
    <property type="evidence" value="ECO:0007669"/>
    <property type="project" value="TreeGrafter"/>
</dbReference>
<feature type="transmembrane region" description="Helical" evidence="9">
    <location>
        <begin position="56"/>
        <end position="74"/>
    </location>
</feature>
<organism evidence="12 13">
    <name type="scientific">Branchiostoma lanceolatum</name>
    <name type="common">Common lancelet</name>
    <name type="synonym">Amphioxus lanceolatum</name>
    <dbReference type="NCBI Taxonomy" id="7740"/>
    <lineage>
        <taxon>Eukaryota</taxon>
        <taxon>Metazoa</taxon>
        <taxon>Chordata</taxon>
        <taxon>Cephalochordata</taxon>
        <taxon>Leptocardii</taxon>
        <taxon>Amphioxiformes</taxon>
        <taxon>Branchiostomatidae</taxon>
        <taxon>Branchiostoma</taxon>
    </lineage>
</organism>
<sequence length="801" mass="88680">MEGNRAYYTLPLFRYTNFVRFLVFLDGVVCVALWLAGGRTQYLEDNVVHFDFYRSVFELACLSLLRMCLLFHFFTRIEEISMKLLDEPYDRGLIKKRQAYYVSAIFFTLLSTAYAVTKGVFVLHEESYKEMHSTYVAVCIASLVFSVLELLLALAFLRMARRLQVMRIVHRYNSDGQEIDEEGNTIKKKVNLRRLFVMARDEWWILGLGGIALLVSSASNMMAPLFFSFVVDAALTSIEKVNHTVLVLLLIYIGGAIAAFFRSWLFTLAGMRFVARLREELFAAIIKNEIAFFDTTRTGELTNRLASDTGVVQNTVTVNISMLFRYLLQIVGSLSIMFVLSAKLTGVLLSCVPIVSIGAVVYGKYVQGIQKAFQDELATASTVAEESISSVRTVRMFSGEDKSKREYNVSIDKSYGYGKKLALAGGGFNGIVGVVAFGAIVLVLWYGAKLVIMEKEHPGTGLTIGTLTGFMMYTLNVAMAFAFISALYGDFMKALGASERIFELLDRKSEVNISGGKVLDGLDGGILFKNVTFTYPSRPDNEVLKEVSFSVEPGKVVALVGPSGGGKSTIVSLIERFYDPDSGTILLGGQDLSTLDPRWFRQQISMVSQEPTLFACTIKENIAYGREATDEEVEEAARQANAHQFITEFEEGYETMVGERGVRLSGGQKQRVAIARSLIMNPSILLLDEATSALDAESEHLVQEAIDRAMKGRTVLVIAHRLSTVRNASEVVVIDKGRIAERGTHEDLLHKGGVYKKLVLRQLSAGHGHVMPPINADTADIEEEGSQEGSEGSNESNGTER</sequence>
<dbReference type="SMART" id="SM00382">
    <property type="entry name" value="AAA"/>
    <property type="match status" value="1"/>
</dbReference>
<evidence type="ECO:0000256" key="6">
    <source>
        <dbReference type="ARBA" id="ARBA00022989"/>
    </source>
</evidence>
<dbReference type="PROSITE" id="PS50893">
    <property type="entry name" value="ABC_TRANSPORTER_2"/>
    <property type="match status" value="1"/>
</dbReference>
<dbReference type="CDD" id="cd18780">
    <property type="entry name" value="ABC_6TM_AtABCB27_like"/>
    <property type="match status" value="1"/>
</dbReference>
<feature type="transmembrane region" description="Helical" evidence="9">
    <location>
        <begin position="12"/>
        <end position="36"/>
    </location>
</feature>
<dbReference type="GO" id="GO:0005743">
    <property type="term" value="C:mitochondrial inner membrane"/>
    <property type="evidence" value="ECO:0007669"/>
    <property type="project" value="UniProtKB-SubCell"/>
</dbReference>
<evidence type="ECO:0000313" key="13">
    <source>
        <dbReference type="Proteomes" id="UP000838412"/>
    </source>
</evidence>
<feature type="region of interest" description="Disordered" evidence="8">
    <location>
        <begin position="769"/>
        <end position="801"/>
    </location>
</feature>
<dbReference type="SUPFAM" id="SSF90123">
    <property type="entry name" value="ABC transporter transmembrane region"/>
    <property type="match status" value="1"/>
</dbReference>
<dbReference type="Pfam" id="PF00005">
    <property type="entry name" value="ABC_tran"/>
    <property type="match status" value="1"/>
</dbReference>
<gene>
    <name evidence="12" type="primary">ABCB10</name>
    <name evidence="12" type="ORF">BLAG_LOCUS1895</name>
</gene>
<evidence type="ECO:0000256" key="3">
    <source>
        <dbReference type="ARBA" id="ARBA00022692"/>
    </source>
</evidence>
<dbReference type="EMBL" id="OV696686">
    <property type="protein sequence ID" value="CAH1233006.1"/>
    <property type="molecule type" value="Genomic_DNA"/>
</dbReference>
<dbReference type="GO" id="GO:0016887">
    <property type="term" value="F:ATP hydrolysis activity"/>
    <property type="evidence" value="ECO:0007669"/>
    <property type="project" value="InterPro"/>
</dbReference>
<dbReference type="PANTHER" id="PTHR43394">
    <property type="entry name" value="ATP-DEPENDENT PERMEASE MDL1, MITOCHONDRIAL"/>
    <property type="match status" value="1"/>
</dbReference>
<dbReference type="FunFam" id="1.20.1560.10:FF:000058">
    <property type="entry name" value="ABC transporter B family member 25"/>
    <property type="match status" value="1"/>
</dbReference>
<dbReference type="PANTHER" id="PTHR43394:SF1">
    <property type="entry name" value="ATP-BINDING CASSETTE SUB-FAMILY B MEMBER 10, MITOCHONDRIAL"/>
    <property type="match status" value="1"/>
</dbReference>
<reference evidence="12" key="1">
    <citation type="submission" date="2022-01" db="EMBL/GenBank/DDBJ databases">
        <authorList>
            <person name="Braso-Vives M."/>
        </authorList>
    </citation>
    <scope>NUCLEOTIDE SEQUENCE</scope>
</reference>
<dbReference type="Proteomes" id="UP000838412">
    <property type="component" value="Chromosome 1"/>
</dbReference>
<feature type="transmembrane region" description="Helical" evidence="9">
    <location>
        <begin position="99"/>
        <end position="123"/>
    </location>
</feature>
<dbReference type="InterPro" id="IPR003593">
    <property type="entry name" value="AAA+_ATPase"/>
</dbReference>
<dbReference type="PROSITE" id="PS50929">
    <property type="entry name" value="ABC_TM1F"/>
    <property type="match status" value="1"/>
</dbReference>
<keyword evidence="7 9" id="KW-0472">Membrane</keyword>
<feature type="domain" description="ABC transmembrane type-1" evidence="11">
    <location>
        <begin position="208"/>
        <end position="493"/>
    </location>
</feature>
<evidence type="ECO:0000256" key="4">
    <source>
        <dbReference type="ARBA" id="ARBA00022741"/>
    </source>
</evidence>
<evidence type="ECO:0000259" key="10">
    <source>
        <dbReference type="PROSITE" id="PS50893"/>
    </source>
</evidence>
<evidence type="ECO:0000256" key="8">
    <source>
        <dbReference type="SAM" id="MobiDB-lite"/>
    </source>
</evidence>
<feature type="compositionally biased region" description="Low complexity" evidence="8">
    <location>
        <begin position="787"/>
        <end position="801"/>
    </location>
</feature>
<feature type="transmembrane region" description="Helical" evidence="9">
    <location>
        <begin position="203"/>
        <end position="227"/>
    </location>
</feature>
<keyword evidence="3 9" id="KW-0812">Transmembrane</keyword>
<dbReference type="PROSITE" id="PS00211">
    <property type="entry name" value="ABC_TRANSPORTER_1"/>
    <property type="match status" value="1"/>
</dbReference>
<dbReference type="Pfam" id="PF00664">
    <property type="entry name" value="ABC_membrane"/>
    <property type="match status" value="1"/>
</dbReference>
<dbReference type="GO" id="GO:0005524">
    <property type="term" value="F:ATP binding"/>
    <property type="evidence" value="ECO:0007669"/>
    <property type="project" value="UniProtKB-KW"/>
</dbReference>
<feature type="transmembrane region" description="Helical" evidence="9">
    <location>
        <begin position="421"/>
        <end position="447"/>
    </location>
</feature>
<feature type="transmembrane region" description="Helical" evidence="9">
    <location>
        <begin position="323"/>
        <end position="341"/>
    </location>
</feature>
<keyword evidence="5" id="KW-0067">ATP-binding</keyword>
<dbReference type="SUPFAM" id="SSF52540">
    <property type="entry name" value="P-loop containing nucleoside triphosphate hydrolases"/>
    <property type="match status" value="1"/>
</dbReference>
<feature type="transmembrane region" description="Helical" evidence="9">
    <location>
        <begin position="347"/>
        <end position="365"/>
    </location>
</feature>
<dbReference type="GO" id="GO:0015421">
    <property type="term" value="F:ABC-type oligopeptide transporter activity"/>
    <property type="evidence" value="ECO:0007669"/>
    <property type="project" value="TreeGrafter"/>
</dbReference>
<keyword evidence="13" id="KW-1185">Reference proteome</keyword>
<feature type="transmembrane region" description="Helical" evidence="9">
    <location>
        <begin position="467"/>
        <end position="488"/>
    </location>
</feature>
<keyword evidence="6 9" id="KW-1133">Transmembrane helix</keyword>
<dbReference type="Gene3D" id="3.40.50.300">
    <property type="entry name" value="P-loop containing nucleotide triphosphate hydrolases"/>
    <property type="match status" value="1"/>
</dbReference>
<keyword evidence="2" id="KW-0813">Transport</keyword>
<dbReference type="InterPro" id="IPR003439">
    <property type="entry name" value="ABC_transporter-like_ATP-bd"/>
</dbReference>
<accession>A0A8J9VN05</accession>
<evidence type="ECO:0000256" key="5">
    <source>
        <dbReference type="ARBA" id="ARBA00022840"/>
    </source>
</evidence>
<comment type="subcellular location">
    <subcellularLocation>
        <location evidence="1">Mitochondrion inner membrane</location>
        <topology evidence="1">Multi-pass membrane protein</topology>
    </subcellularLocation>
</comment>
<evidence type="ECO:0000259" key="11">
    <source>
        <dbReference type="PROSITE" id="PS50929"/>
    </source>
</evidence>
<dbReference type="CDD" id="cd03249">
    <property type="entry name" value="ABC_MTABC3_MDL1_MDL2"/>
    <property type="match status" value="1"/>
</dbReference>
<protein>
    <submittedName>
        <fullName evidence="12">ABCB10 protein</fullName>
    </submittedName>
</protein>
<keyword evidence="4" id="KW-0547">Nucleotide-binding</keyword>
<dbReference type="InterPro" id="IPR017871">
    <property type="entry name" value="ABC_transporter-like_CS"/>
</dbReference>
<dbReference type="InterPro" id="IPR027417">
    <property type="entry name" value="P-loop_NTPase"/>
</dbReference>
<proteinExistence type="predicted"/>
<feature type="domain" description="ABC transporter" evidence="10">
    <location>
        <begin position="526"/>
        <end position="761"/>
    </location>
</feature>
<evidence type="ECO:0000256" key="9">
    <source>
        <dbReference type="SAM" id="Phobius"/>
    </source>
</evidence>
<name>A0A8J9VN05_BRALA</name>
<dbReference type="OrthoDB" id="6500128at2759"/>
<dbReference type="InterPro" id="IPR036640">
    <property type="entry name" value="ABC1_TM_sf"/>
</dbReference>
<feature type="transmembrane region" description="Helical" evidence="9">
    <location>
        <begin position="247"/>
        <end position="269"/>
    </location>
</feature>
<dbReference type="InterPro" id="IPR011527">
    <property type="entry name" value="ABC1_TM_dom"/>
</dbReference>
<dbReference type="FunFam" id="3.40.50.300:FF:000403">
    <property type="entry name" value="ATP-binding cassette sub-family B member 8, mitochondrial"/>
    <property type="match status" value="1"/>
</dbReference>